<evidence type="ECO:0000313" key="2">
    <source>
        <dbReference type="EMBL" id="CAD6500891.1"/>
    </source>
</evidence>
<evidence type="ECO:0000256" key="1">
    <source>
        <dbReference type="SAM" id="MobiDB-lite"/>
    </source>
</evidence>
<comment type="caution">
    <text evidence="2">The sequence shown here is derived from an EMBL/GenBank/DDBJ whole genome shotgun (WGS) entry which is preliminary data.</text>
</comment>
<sequence length="112" mass="11784">MTCHRLISSRDNEGRRAKRAMIGIRAVADDDLPNLPSLAKSGLTVAVDFALPAARFVEVACSTHVQIVGCPSAVPGCASAGVGDTQSTLHMTLIDPVHPSPPERANQSPWVT</sequence>
<dbReference type="Proteomes" id="UP000683417">
    <property type="component" value="Unassembled WGS sequence"/>
</dbReference>
<organism evidence="2 3">
    <name type="scientific">Blumeria graminis f. sp. triticale</name>
    <dbReference type="NCBI Taxonomy" id="1689686"/>
    <lineage>
        <taxon>Eukaryota</taxon>
        <taxon>Fungi</taxon>
        <taxon>Dikarya</taxon>
        <taxon>Ascomycota</taxon>
        <taxon>Pezizomycotina</taxon>
        <taxon>Leotiomycetes</taxon>
        <taxon>Erysiphales</taxon>
        <taxon>Erysiphaceae</taxon>
        <taxon>Blumeria</taxon>
    </lineage>
</organism>
<dbReference type="AlphaFoldDB" id="A0A9W4DJJ7"/>
<protein>
    <submittedName>
        <fullName evidence="2">BgTH12-06595</fullName>
    </submittedName>
</protein>
<reference evidence="2" key="1">
    <citation type="submission" date="2020-10" db="EMBL/GenBank/DDBJ databases">
        <authorList>
            <person name="Muller C M."/>
        </authorList>
    </citation>
    <scope>NUCLEOTIDE SEQUENCE</scope>
    <source>
        <strain evidence="2">THUN-12</strain>
    </source>
</reference>
<name>A0A9W4DJJ7_BLUGR</name>
<proteinExistence type="predicted"/>
<accession>A0A9W4DJJ7</accession>
<dbReference type="EMBL" id="CAJHIT010000004">
    <property type="protein sequence ID" value="CAD6500891.1"/>
    <property type="molecule type" value="Genomic_DNA"/>
</dbReference>
<gene>
    <name evidence="2" type="ORF">BGTH12_LOCUS2249</name>
</gene>
<feature type="region of interest" description="Disordered" evidence="1">
    <location>
        <begin position="93"/>
        <end position="112"/>
    </location>
</feature>
<evidence type="ECO:0000313" key="3">
    <source>
        <dbReference type="Proteomes" id="UP000683417"/>
    </source>
</evidence>